<evidence type="ECO:0000256" key="2">
    <source>
        <dbReference type="ARBA" id="ARBA00022679"/>
    </source>
</evidence>
<dbReference type="GO" id="GO:0005524">
    <property type="term" value="F:ATP binding"/>
    <property type="evidence" value="ECO:0007669"/>
    <property type="project" value="InterPro"/>
</dbReference>
<dbReference type="GO" id="GO:0004674">
    <property type="term" value="F:protein serine/threonine kinase activity"/>
    <property type="evidence" value="ECO:0007669"/>
    <property type="project" value="UniProtKB-UniRule"/>
</dbReference>
<feature type="binding site" evidence="5">
    <location>
        <begin position="152"/>
        <end position="159"/>
    </location>
    <ligand>
        <name>ADP</name>
        <dbReference type="ChEBI" id="CHEBI:456216"/>
    </ligand>
</feature>
<protein>
    <recommendedName>
        <fullName evidence="5">Putative phosphoenolpyruvate synthase regulatory protein</fullName>
        <shortName evidence="5">PEP synthase regulatory protein</shortName>
        <shortName evidence="5">PSRP</shortName>
        <ecNumber evidence="5">2.7.11.33</ecNumber>
        <ecNumber evidence="5">2.7.4.28</ecNumber>
    </recommendedName>
    <alternativeName>
        <fullName evidence="5">Pyruvate, water dikinase regulatory protein</fullName>
    </alternativeName>
</protein>
<comment type="similarity">
    <text evidence="5">Belongs to the pyruvate, phosphate/water dikinase regulatory protein family. PSRP subfamily.</text>
</comment>
<dbReference type="eggNOG" id="COG1806">
    <property type="taxonomic scope" value="Bacteria"/>
</dbReference>
<sequence length="273" mass="31026">MERSVFFISDGTGITAESFGQSLLAQFSGPTFCHHTLPYIDTREKAVKALMQITEAHQAEKVQPIIFMTVLNEEVSQLMHTSGAYIIDLFSTFLPGLEIELESHPLYTVGKKRSTTSSDSYHRRIEAVQFALDNDDGARFRHYEKADIILLGASRSGKTPTCIYLGLQFGIFAANYPITEDDLDKGTKLPDVLKPHKERLFGLTINPVRLAGIRNERRPNSRYSSARQCQYEVHAVEQIYRQEQISYIDTTEFSVEEIATRIMDQANLVRRLK</sequence>
<dbReference type="RefSeq" id="WP_020583433.1">
    <property type="nucleotide sequence ID" value="NZ_JOJP01000001.1"/>
</dbReference>
<dbReference type="GO" id="GO:0043531">
    <property type="term" value="F:ADP binding"/>
    <property type="evidence" value="ECO:0007669"/>
    <property type="project" value="UniProtKB-UniRule"/>
</dbReference>
<accession>A0A081KC53</accession>
<dbReference type="EC" id="2.7.11.33" evidence="5"/>
<evidence type="ECO:0000256" key="5">
    <source>
        <dbReference type="HAMAP-Rule" id="MF_01062"/>
    </source>
</evidence>
<dbReference type="Pfam" id="PF03618">
    <property type="entry name" value="Kinase-PPPase"/>
    <property type="match status" value="1"/>
</dbReference>
<evidence type="ECO:0000256" key="3">
    <source>
        <dbReference type="ARBA" id="ARBA00022741"/>
    </source>
</evidence>
<dbReference type="PANTHER" id="PTHR31756:SF3">
    <property type="entry name" value="PYRUVATE, PHOSPHATE DIKINASE REGULATORY PROTEIN 1, CHLOROPLASTIC"/>
    <property type="match status" value="1"/>
</dbReference>
<comment type="catalytic activity">
    <reaction evidence="5">
        <text>[pyruvate, water dikinase] + ADP = [pyruvate, water dikinase]-phosphate + AMP + H(+)</text>
        <dbReference type="Rhea" id="RHEA:46020"/>
        <dbReference type="Rhea" id="RHEA-COMP:11425"/>
        <dbReference type="Rhea" id="RHEA-COMP:11426"/>
        <dbReference type="ChEBI" id="CHEBI:15378"/>
        <dbReference type="ChEBI" id="CHEBI:43176"/>
        <dbReference type="ChEBI" id="CHEBI:68546"/>
        <dbReference type="ChEBI" id="CHEBI:456215"/>
        <dbReference type="ChEBI" id="CHEBI:456216"/>
        <dbReference type="EC" id="2.7.11.33"/>
    </reaction>
</comment>
<gene>
    <name evidence="6" type="ORF">GV64_14140</name>
</gene>
<dbReference type="EMBL" id="JOJP01000001">
    <property type="protein sequence ID" value="KEI71729.1"/>
    <property type="molecule type" value="Genomic_DNA"/>
</dbReference>
<keyword evidence="1 5" id="KW-0723">Serine/threonine-protein kinase</keyword>
<dbReference type="EC" id="2.7.4.28" evidence="5"/>
<dbReference type="PANTHER" id="PTHR31756">
    <property type="entry name" value="PYRUVATE, PHOSPHATE DIKINASE REGULATORY PROTEIN 1, CHLOROPLASTIC"/>
    <property type="match status" value="1"/>
</dbReference>
<proteinExistence type="inferred from homology"/>
<evidence type="ECO:0000313" key="6">
    <source>
        <dbReference type="EMBL" id="KEI71729.1"/>
    </source>
</evidence>
<comment type="caution">
    <text evidence="6">The sequence shown here is derived from an EMBL/GenBank/DDBJ whole genome shotgun (WGS) entry which is preliminary data.</text>
</comment>
<keyword evidence="4 5" id="KW-0418">Kinase</keyword>
<reference evidence="6 7" key="1">
    <citation type="submission" date="2014-06" db="EMBL/GenBank/DDBJ databases">
        <title>Whole Genome Sequences of Three Symbiotic Endozoicomonas Bacteria.</title>
        <authorList>
            <person name="Neave M.J."/>
            <person name="Apprill A."/>
            <person name="Voolstra C.R."/>
        </authorList>
    </citation>
    <scope>NUCLEOTIDE SEQUENCE [LARGE SCALE GENOMIC DNA]</scope>
    <source>
        <strain evidence="6 7">DSM 22380</strain>
    </source>
</reference>
<name>A0A081KC53_9GAMM</name>
<dbReference type="Proteomes" id="UP000027997">
    <property type="component" value="Unassembled WGS sequence"/>
</dbReference>
<evidence type="ECO:0000256" key="1">
    <source>
        <dbReference type="ARBA" id="ARBA00022527"/>
    </source>
</evidence>
<dbReference type="InterPro" id="IPR026530">
    <property type="entry name" value="PSRP"/>
</dbReference>
<dbReference type="STRING" id="305900.GV64_14140"/>
<organism evidence="6 7">
    <name type="scientific">Endozoicomonas elysicola</name>
    <dbReference type="NCBI Taxonomy" id="305900"/>
    <lineage>
        <taxon>Bacteria</taxon>
        <taxon>Pseudomonadati</taxon>
        <taxon>Pseudomonadota</taxon>
        <taxon>Gammaproteobacteria</taxon>
        <taxon>Oceanospirillales</taxon>
        <taxon>Endozoicomonadaceae</taxon>
        <taxon>Endozoicomonas</taxon>
    </lineage>
</organism>
<dbReference type="InterPro" id="IPR005177">
    <property type="entry name" value="Kinase-pyrophosphorylase"/>
</dbReference>
<dbReference type="HAMAP" id="MF_01062">
    <property type="entry name" value="PSRP"/>
    <property type="match status" value="1"/>
</dbReference>
<dbReference type="NCBIfam" id="NF003742">
    <property type="entry name" value="PRK05339.1"/>
    <property type="match status" value="1"/>
</dbReference>
<keyword evidence="2 5" id="KW-0808">Transferase</keyword>
<keyword evidence="3 5" id="KW-0547">Nucleotide-binding</keyword>
<evidence type="ECO:0000313" key="7">
    <source>
        <dbReference type="Proteomes" id="UP000027997"/>
    </source>
</evidence>
<dbReference type="GO" id="GO:0016776">
    <property type="term" value="F:phosphotransferase activity, phosphate group as acceptor"/>
    <property type="evidence" value="ECO:0007669"/>
    <property type="project" value="UniProtKB-UniRule"/>
</dbReference>
<evidence type="ECO:0000256" key="4">
    <source>
        <dbReference type="ARBA" id="ARBA00022777"/>
    </source>
</evidence>
<dbReference type="AlphaFoldDB" id="A0A081KC53"/>
<comment type="catalytic activity">
    <reaction evidence="5">
        <text>[pyruvate, water dikinase]-phosphate + phosphate + H(+) = [pyruvate, water dikinase] + diphosphate</text>
        <dbReference type="Rhea" id="RHEA:48580"/>
        <dbReference type="Rhea" id="RHEA-COMP:11425"/>
        <dbReference type="Rhea" id="RHEA-COMP:11426"/>
        <dbReference type="ChEBI" id="CHEBI:15378"/>
        <dbReference type="ChEBI" id="CHEBI:33019"/>
        <dbReference type="ChEBI" id="CHEBI:43176"/>
        <dbReference type="ChEBI" id="CHEBI:43474"/>
        <dbReference type="ChEBI" id="CHEBI:68546"/>
        <dbReference type="EC" id="2.7.4.28"/>
    </reaction>
</comment>
<comment type="function">
    <text evidence="5">Bifunctional serine/threonine kinase and phosphorylase involved in the regulation of the phosphoenolpyruvate synthase (PEPS) by catalyzing its phosphorylation/dephosphorylation.</text>
</comment>
<keyword evidence="7" id="KW-1185">Reference proteome</keyword>